<evidence type="ECO:0000313" key="6">
    <source>
        <dbReference type="Proteomes" id="UP000683925"/>
    </source>
</evidence>
<accession>A0A8S1SMY7</accession>
<dbReference type="GO" id="GO:0004792">
    <property type="term" value="F:thiosulfate-cyanide sulfurtransferase activity"/>
    <property type="evidence" value="ECO:0007669"/>
    <property type="project" value="TreeGrafter"/>
</dbReference>
<dbReference type="PROSITE" id="PS50206">
    <property type="entry name" value="RHODANESE_3"/>
    <property type="match status" value="1"/>
</dbReference>
<dbReference type="PANTHER" id="PTHR10953:SF102">
    <property type="entry name" value="ADENYLYLTRANSFERASE AND SULFURTRANSFERASE MOCS3"/>
    <property type="match status" value="1"/>
</dbReference>
<dbReference type="GO" id="GO:0005737">
    <property type="term" value="C:cytoplasm"/>
    <property type="evidence" value="ECO:0007669"/>
    <property type="project" value="TreeGrafter"/>
</dbReference>
<evidence type="ECO:0000256" key="1">
    <source>
        <dbReference type="ARBA" id="ARBA00022679"/>
    </source>
</evidence>
<dbReference type="PANTHER" id="PTHR10953">
    <property type="entry name" value="UBIQUITIN-ACTIVATING ENZYME E1"/>
    <property type="match status" value="1"/>
</dbReference>
<dbReference type="CDD" id="cd00158">
    <property type="entry name" value="RHOD"/>
    <property type="match status" value="1"/>
</dbReference>
<reference evidence="5" key="1">
    <citation type="submission" date="2021-01" db="EMBL/GenBank/DDBJ databases">
        <authorList>
            <consortium name="Genoscope - CEA"/>
            <person name="William W."/>
        </authorList>
    </citation>
    <scope>NUCLEOTIDE SEQUENCE</scope>
</reference>
<dbReference type="AlphaFoldDB" id="A0A8S1SMY7"/>
<dbReference type="CDD" id="cd00757">
    <property type="entry name" value="ThiF_MoeB_HesA_family"/>
    <property type="match status" value="1"/>
</dbReference>
<proteinExistence type="predicted"/>
<keyword evidence="2" id="KW-0547">Nucleotide-binding</keyword>
<dbReference type="GO" id="GO:0016779">
    <property type="term" value="F:nucleotidyltransferase activity"/>
    <property type="evidence" value="ECO:0007669"/>
    <property type="project" value="TreeGrafter"/>
</dbReference>
<evidence type="ECO:0000313" key="5">
    <source>
        <dbReference type="EMBL" id="CAD8141853.1"/>
    </source>
</evidence>
<dbReference type="Pfam" id="PF00899">
    <property type="entry name" value="ThiF"/>
    <property type="match status" value="1"/>
</dbReference>
<keyword evidence="1" id="KW-0808">Transferase</keyword>
<evidence type="ECO:0000259" key="4">
    <source>
        <dbReference type="PROSITE" id="PS50206"/>
    </source>
</evidence>
<evidence type="ECO:0000256" key="2">
    <source>
        <dbReference type="ARBA" id="ARBA00022741"/>
    </source>
</evidence>
<dbReference type="EMBL" id="CAJJDP010000012">
    <property type="protein sequence ID" value="CAD8141853.1"/>
    <property type="molecule type" value="Genomic_DNA"/>
</dbReference>
<gene>
    <name evidence="5" type="ORF">POCTA_138.1.T0130168</name>
</gene>
<protein>
    <recommendedName>
        <fullName evidence="4">Rhodanese domain-containing protein</fullName>
    </recommendedName>
</protein>
<comment type="caution">
    <text evidence="5">The sequence shown here is derived from an EMBL/GenBank/DDBJ whole genome shotgun (WGS) entry which is preliminary data.</text>
</comment>
<sequence length="816" mass="94294">MDDWPECTIADHNKNKIIGFCTHFRCKSKQKLLCFNCMTQTTHDDHKAQEDGVIEFNKLPNWLNKQQEATSKFKNILDSILEKILKPIQMIEKTIDSQLEILSEQNLKNLTYTSLNDAIRIQVNLGIIMDLFSKSCLTKWFDILGGMLDRVRELMTEQNITFSTCQKRLSSIVIPFSKTGSINSIQLQSIGNNNYPQTNLYGICSQNQINNNVQDTFQSFMQSLSQIYDDNINNKIDLTTDATFYDGIEYLMERENEKAQIIFKTLSNQPQNMQDVQLWLAYCAYVSKQYEDSIKMIKQLGQQDEEYKQNPFFWYITTMSVIGLRHSNDAQQCILKYLRLLPRNFKGWILAGLILIKKGEYELATKYLLHVLRLEKQNIQAKYYLCIQFITQQQVWHTYIQINRNQLKVNIQKFKKLIQKANFQMIQMYNLNNKERVDLFINKNMKEYIEYLQGLLQQNNIQFEQEEDFAQGKLNQINNEFGYEHINRYKRQMILSEIGLTGQQKIHLAKVLIVGAGGIGAPAIYYLAGAGVGTIGLVDGDSVDVSNLHRQIIHNNDRQGMNKCESAKKQINQFNPLVNVITYKHNLSSENAIEIFKNYDLILDATDNPATRYLINDTAIYLDKPLVSGSSVGWEGQITVYGMQGPCYRCLFPQCPKTVQNCNEAGVFGVMPGLIGLIEALQAVKIIIGQQTLSQKMILIDGLRDVYKVVKLRGQQKDCIACQKQIKISEYDYASFAQTICSTPIPFRGGYKEIEWKDFLQIQKNDNVVLLDVRPSSQYNIIKLDGFKNLPYQQIDQFQVEENKDKEKRQQFQVGM</sequence>
<feature type="domain" description="Rhodanese" evidence="4">
    <location>
        <begin position="764"/>
        <end position="807"/>
    </location>
</feature>
<dbReference type="GO" id="GO:0042292">
    <property type="term" value="F:URM1 activating enzyme activity"/>
    <property type="evidence" value="ECO:0007669"/>
    <property type="project" value="TreeGrafter"/>
</dbReference>
<organism evidence="5 6">
    <name type="scientific">Paramecium octaurelia</name>
    <dbReference type="NCBI Taxonomy" id="43137"/>
    <lineage>
        <taxon>Eukaryota</taxon>
        <taxon>Sar</taxon>
        <taxon>Alveolata</taxon>
        <taxon>Ciliophora</taxon>
        <taxon>Intramacronucleata</taxon>
        <taxon>Oligohymenophorea</taxon>
        <taxon>Peniculida</taxon>
        <taxon>Parameciidae</taxon>
        <taxon>Paramecium</taxon>
    </lineage>
</organism>
<dbReference type="OrthoDB" id="10261062at2759"/>
<dbReference type="GO" id="GO:0005524">
    <property type="term" value="F:ATP binding"/>
    <property type="evidence" value="ECO:0007669"/>
    <property type="project" value="UniProtKB-KW"/>
</dbReference>
<dbReference type="InterPro" id="IPR000594">
    <property type="entry name" value="ThiF_NAD_FAD-bd"/>
</dbReference>
<evidence type="ECO:0000256" key="3">
    <source>
        <dbReference type="ARBA" id="ARBA00022840"/>
    </source>
</evidence>
<dbReference type="FunFam" id="3.40.50.720:FF:000033">
    <property type="entry name" value="Adenylyltransferase and sulfurtransferase MOCS3"/>
    <property type="match status" value="1"/>
</dbReference>
<name>A0A8S1SMY7_PAROT</name>
<dbReference type="Proteomes" id="UP000683925">
    <property type="component" value="Unassembled WGS sequence"/>
</dbReference>
<dbReference type="InterPro" id="IPR045886">
    <property type="entry name" value="ThiF/MoeB/HesA"/>
</dbReference>
<keyword evidence="3" id="KW-0067">ATP-binding</keyword>
<keyword evidence="6" id="KW-1185">Reference proteome</keyword>
<dbReference type="InterPro" id="IPR001763">
    <property type="entry name" value="Rhodanese-like_dom"/>
</dbReference>